<evidence type="ECO:0000313" key="1">
    <source>
        <dbReference type="EMBL" id="MCI2283853.1"/>
    </source>
</evidence>
<dbReference type="PANTHER" id="PTHR40763:SF5">
    <property type="entry name" value="MEMBRANE PROTEIN"/>
    <property type="match status" value="1"/>
</dbReference>
<protein>
    <submittedName>
        <fullName evidence="1">Cell wall-active antibiotics response protein</fullName>
    </submittedName>
</protein>
<reference evidence="1" key="1">
    <citation type="submission" date="2022-01" db="EMBL/GenBank/DDBJ databases">
        <title>Colwellia maritima, isolated from seawater.</title>
        <authorList>
            <person name="Kristyanto S."/>
            <person name="Jung J."/>
            <person name="Jeon C.O."/>
        </authorList>
    </citation>
    <scope>NUCLEOTIDE SEQUENCE</scope>
    <source>
        <strain evidence="1">MSW7</strain>
    </source>
</reference>
<name>A0ABS9X0V2_9GAMM</name>
<evidence type="ECO:0000313" key="2">
    <source>
        <dbReference type="Proteomes" id="UP001139646"/>
    </source>
</evidence>
<dbReference type="PANTHER" id="PTHR40763">
    <property type="entry name" value="MEMBRANE PROTEIN-RELATED"/>
    <property type="match status" value="1"/>
</dbReference>
<keyword evidence="2" id="KW-1185">Reference proteome</keyword>
<dbReference type="RefSeq" id="WP_242286143.1">
    <property type="nucleotide sequence ID" value="NZ_JAKKSL010000002.1"/>
</dbReference>
<accession>A0ABS9X0V2</accession>
<proteinExistence type="predicted"/>
<sequence length="215" mass="24257">MSVILEDRPIESVRGEIIDQLIMNYSHGELSYEAFERRLDQAMELQSHQLLVELVKDLPLTVDKAFVESKKQDLAPNIVMGDTEEVEYIINVFSGNTRSGAWTVPKEIRSFSVFSGCDIDLTDAIFTQRELRIKVFSLFSGSNIYIPENVNVVSKAFCIFGGIDYQTAAPVNPHIVPPTIIIEGVCIFSGVDIKVKRTIKEKFVEMANNFKKLFS</sequence>
<gene>
    <name evidence="1" type="ORF">L3081_11165</name>
</gene>
<comment type="caution">
    <text evidence="1">The sequence shown here is derived from an EMBL/GenBank/DDBJ whole genome shotgun (WGS) entry which is preliminary data.</text>
</comment>
<dbReference type="Proteomes" id="UP001139646">
    <property type="component" value="Unassembled WGS sequence"/>
</dbReference>
<organism evidence="1 2">
    <name type="scientific">Colwellia maritima</name>
    <dbReference type="NCBI Taxonomy" id="2912588"/>
    <lineage>
        <taxon>Bacteria</taxon>
        <taxon>Pseudomonadati</taxon>
        <taxon>Pseudomonadota</taxon>
        <taxon>Gammaproteobacteria</taxon>
        <taxon>Alteromonadales</taxon>
        <taxon>Colwelliaceae</taxon>
        <taxon>Colwellia</taxon>
    </lineage>
</organism>
<dbReference type="EMBL" id="JAKKSL010000002">
    <property type="protein sequence ID" value="MCI2283853.1"/>
    <property type="molecule type" value="Genomic_DNA"/>
</dbReference>